<dbReference type="RefSeq" id="WP_216517411.1">
    <property type="nucleotide sequence ID" value="NZ_JAHLPM010000003.1"/>
</dbReference>
<feature type="coiled-coil region" evidence="1">
    <location>
        <begin position="266"/>
        <end position="293"/>
    </location>
</feature>
<dbReference type="InterPro" id="IPR001160">
    <property type="entry name" value="Peptidase_M20C"/>
</dbReference>
<name>A0ABS6E381_9FIRM</name>
<gene>
    <name evidence="3" type="ORF">KQI42_05085</name>
</gene>
<dbReference type="InterPro" id="IPR002933">
    <property type="entry name" value="Peptidase_M20"/>
</dbReference>
<comment type="caution">
    <text evidence="3">The sequence shown here is derived from an EMBL/GenBank/DDBJ whole genome shotgun (WGS) entry which is preliminary data.</text>
</comment>
<protein>
    <submittedName>
        <fullName evidence="3">Aminoacyl-histidine dipeptidase</fullName>
    </submittedName>
</protein>
<organism evidence="3 4">
    <name type="scientific">Tissierella simiarum</name>
    <dbReference type="NCBI Taxonomy" id="2841534"/>
    <lineage>
        <taxon>Bacteria</taxon>
        <taxon>Bacillati</taxon>
        <taxon>Bacillota</taxon>
        <taxon>Tissierellia</taxon>
        <taxon>Tissierellales</taxon>
        <taxon>Tissierellaceae</taxon>
        <taxon>Tissierella</taxon>
    </lineage>
</organism>
<evidence type="ECO:0000313" key="3">
    <source>
        <dbReference type="EMBL" id="MBU5437372.1"/>
    </source>
</evidence>
<dbReference type="Pfam" id="PF07687">
    <property type="entry name" value="M20_dimer"/>
    <property type="match status" value="1"/>
</dbReference>
<dbReference type="NCBIfam" id="TIGR01893">
    <property type="entry name" value="aa-his-dipept"/>
    <property type="match status" value="1"/>
</dbReference>
<sequence>MRVLEGIKPERVFYYFEEITQIPRCSMEEKKISDYLVEIGKKLRLDTIQDEALNVIIRKPAYKGYENRPTIILQGHMDMVCEKSEGFCHDFSKDPIKLNIEGDFLIAKETTLGADNGIAVAMCLALLESNDIPHPPLEVLITTNEESGMSGAEALNPNNLQGKILINIDSEEEGTILVSCAGGERNMVTIPIEWRDSKDEDVFYSLKVTGLKGGHSGMEIHKGRGNSNKIMGRILDSLNRKISLSLSFIEGGSKTNAIPRYAKAILAVNKDDIDQLNSRVDEIEEELKNELSTTDGDITLVIEKLEERMDKVFNDNTRDKIITALMLMPNGVQTMSMDIEGLVESSNNLGVVKTIDDKVTLECAMRSSVGSLKNYIANEVRILAEALGGTWESYASYPAWEYDKDSYIREVFKKAYKDMYGKEVNVAAIHAGLECGLFKEKFGDMDMVSFGPNMYGVHAPGEKLSLSSTERTWNLLLQVLKEIE</sequence>
<dbReference type="InterPro" id="IPR011650">
    <property type="entry name" value="Peptidase_M20_dimer"/>
</dbReference>
<keyword evidence="4" id="KW-1185">Reference proteome</keyword>
<dbReference type="PIRSF" id="PIRSF016599">
    <property type="entry name" value="Xaa-His_dipept"/>
    <property type="match status" value="1"/>
</dbReference>
<evidence type="ECO:0000259" key="2">
    <source>
        <dbReference type="Pfam" id="PF07687"/>
    </source>
</evidence>
<accession>A0ABS6E381</accession>
<dbReference type="EMBL" id="JAHLPM010000003">
    <property type="protein sequence ID" value="MBU5437372.1"/>
    <property type="molecule type" value="Genomic_DNA"/>
</dbReference>
<feature type="domain" description="Peptidase M20 dimerisation" evidence="2">
    <location>
        <begin position="209"/>
        <end position="292"/>
    </location>
</feature>
<dbReference type="Pfam" id="PF01546">
    <property type="entry name" value="Peptidase_M20"/>
    <property type="match status" value="1"/>
</dbReference>
<evidence type="ECO:0000313" key="4">
    <source>
        <dbReference type="Proteomes" id="UP000749471"/>
    </source>
</evidence>
<dbReference type="Proteomes" id="UP000749471">
    <property type="component" value="Unassembled WGS sequence"/>
</dbReference>
<keyword evidence="1" id="KW-0175">Coiled coil</keyword>
<dbReference type="PANTHER" id="PTHR43501">
    <property type="entry name" value="CYTOSOL NON-SPECIFIC DIPEPTIDASE"/>
    <property type="match status" value="1"/>
</dbReference>
<dbReference type="CDD" id="cd03890">
    <property type="entry name" value="M20_pepD"/>
    <property type="match status" value="1"/>
</dbReference>
<evidence type="ECO:0000256" key="1">
    <source>
        <dbReference type="SAM" id="Coils"/>
    </source>
</evidence>
<dbReference type="PANTHER" id="PTHR43501:SF1">
    <property type="entry name" value="CYTOSOL NON-SPECIFIC DIPEPTIDASE"/>
    <property type="match status" value="1"/>
</dbReference>
<proteinExistence type="predicted"/>
<reference evidence="3 4" key="1">
    <citation type="submission" date="2021-06" db="EMBL/GenBank/DDBJ databases">
        <authorList>
            <person name="Sun Q."/>
            <person name="Li D."/>
        </authorList>
    </citation>
    <scope>NUCLEOTIDE SEQUENCE [LARGE SCALE GENOMIC DNA]</scope>
    <source>
        <strain evidence="3 4">MSJ-40</strain>
    </source>
</reference>